<gene>
    <name evidence="6 10" type="primary">menD</name>
    <name evidence="10" type="ORF">H9635_12590</name>
</gene>
<comment type="function">
    <text evidence="6">Catalyzes the thiamine diphosphate-dependent decarboxylation of 2-oxoglutarate and the subsequent addition of the resulting succinic semialdehyde-thiamine pyrophosphate anion to isochorismate to yield 2-succinyl-5-enolpyruvyl-6-hydroxy-3-cyclohexene-1-carboxylate (SEPHCHC).</text>
</comment>
<dbReference type="RefSeq" id="WP_191700660.1">
    <property type="nucleotide sequence ID" value="NZ_JACSPZ010000005.1"/>
</dbReference>
<dbReference type="EMBL" id="JACSPZ010000005">
    <property type="protein sequence ID" value="MBD8037584.1"/>
    <property type="molecule type" value="Genomic_DNA"/>
</dbReference>
<evidence type="ECO:0000256" key="3">
    <source>
        <dbReference type="ARBA" id="ARBA00022842"/>
    </source>
</evidence>
<dbReference type="InterPro" id="IPR012001">
    <property type="entry name" value="Thiamin_PyroP_enz_TPP-bd_dom"/>
</dbReference>
<keyword evidence="4 6" id="KW-0786">Thiamine pyrophosphate</keyword>
<evidence type="ECO:0000259" key="7">
    <source>
        <dbReference type="Pfam" id="PF02775"/>
    </source>
</evidence>
<comment type="catalytic activity">
    <reaction evidence="6">
        <text>isochorismate + 2-oxoglutarate + H(+) = 5-enolpyruvoyl-6-hydroxy-2-succinyl-cyclohex-3-ene-1-carboxylate + CO2</text>
        <dbReference type="Rhea" id="RHEA:25593"/>
        <dbReference type="ChEBI" id="CHEBI:15378"/>
        <dbReference type="ChEBI" id="CHEBI:16526"/>
        <dbReference type="ChEBI" id="CHEBI:16810"/>
        <dbReference type="ChEBI" id="CHEBI:29780"/>
        <dbReference type="ChEBI" id="CHEBI:58818"/>
        <dbReference type="EC" id="2.2.1.9"/>
    </reaction>
</comment>
<comment type="similarity">
    <text evidence="6">Belongs to the TPP enzyme family. MenD subfamily.</text>
</comment>
<dbReference type="InterPro" id="IPR032264">
    <property type="entry name" value="MenD_middle"/>
</dbReference>
<name>A0ABR8Y0H9_9BACL</name>
<dbReference type="PANTHER" id="PTHR42916">
    <property type="entry name" value="2-SUCCINYL-5-ENOLPYRUVYL-6-HYDROXY-3-CYCLOHEXENE-1-CARBOXYLATE SYNTHASE"/>
    <property type="match status" value="1"/>
</dbReference>
<comment type="pathway">
    <text evidence="6">Quinol/quinone metabolism; 1,4-dihydroxy-2-naphthoate biosynthesis; 1,4-dihydroxy-2-naphthoate from chorismate: step 2/7.</text>
</comment>
<dbReference type="PIRSF" id="PIRSF004983">
    <property type="entry name" value="MenD"/>
    <property type="match status" value="1"/>
</dbReference>
<comment type="cofactor">
    <cofactor evidence="6">
        <name>thiamine diphosphate</name>
        <dbReference type="ChEBI" id="CHEBI:58937"/>
    </cofactor>
    <text evidence="6">Binds 1 thiamine pyrophosphate per subunit.</text>
</comment>
<proteinExistence type="inferred from homology"/>
<dbReference type="Gene3D" id="3.40.50.970">
    <property type="match status" value="2"/>
</dbReference>
<dbReference type="Pfam" id="PF02776">
    <property type="entry name" value="TPP_enzyme_N"/>
    <property type="match status" value="1"/>
</dbReference>
<dbReference type="Proteomes" id="UP000619101">
    <property type="component" value="Unassembled WGS sequence"/>
</dbReference>
<comment type="caution">
    <text evidence="10">The sequence shown here is derived from an EMBL/GenBank/DDBJ whole genome shotgun (WGS) entry which is preliminary data.</text>
</comment>
<accession>A0ABR8Y0H9</accession>
<dbReference type="PANTHER" id="PTHR42916:SF1">
    <property type="entry name" value="PROTEIN PHYLLO, CHLOROPLASTIC"/>
    <property type="match status" value="1"/>
</dbReference>
<evidence type="ECO:0000259" key="9">
    <source>
        <dbReference type="Pfam" id="PF16582"/>
    </source>
</evidence>
<keyword evidence="1 6" id="KW-0808">Transferase</keyword>
<evidence type="ECO:0000256" key="6">
    <source>
        <dbReference type="HAMAP-Rule" id="MF_01659"/>
    </source>
</evidence>
<feature type="domain" description="Thiamine pyrophosphate enzyme N-terminal TPP-binding" evidence="8">
    <location>
        <begin position="13"/>
        <end position="124"/>
    </location>
</feature>
<dbReference type="Pfam" id="PF16582">
    <property type="entry name" value="TPP_enzyme_M_2"/>
    <property type="match status" value="1"/>
</dbReference>
<dbReference type="Gene3D" id="3.40.50.1220">
    <property type="entry name" value="TPP-binding domain"/>
    <property type="match status" value="1"/>
</dbReference>
<protein>
    <recommendedName>
        <fullName evidence="6">2-succinyl-5-enolpyruvyl-6-hydroxy-3-cyclohexene-1-carboxylate synthase</fullName>
        <shortName evidence="6">SEPHCHC synthase</shortName>
        <ecNumber evidence="6">2.2.1.9</ecNumber>
    </recommendedName>
    <alternativeName>
        <fullName evidence="6">Menaquinone biosynthesis protein MenD</fullName>
    </alternativeName>
</protein>
<dbReference type="GO" id="GO:0070204">
    <property type="term" value="F:2-succinyl-5-enolpyruvyl-6-hydroxy-3-cyclohexene-1-carboxylic-acid synthase activity"/>
    <property type="evidence" value="ECO:0007669"/>
    <property type="project" value="UniProtKB-EC"/>
</dbReference>
<evidence type="ECO:0000256" key="5">
    <source>
        <dbReference type="ARBA" id="ARBA00023211"/>
    </source>
</evidence>
<comment type="cofactor">
    <cofactor evidence="6">
        <name>Mg(2+)</name>
        <dbReference type="ChEBI" id="CHEBI:18420"/>
    </cofactor>
    <cofactor evidence="6">
        <name>Mn(2+)</name>
        <dbReference type="ChEBI" id="CHEBI:29035"/>
    </cofactor>
</comment>
<dbReference type="Pfam" id="PF02775">
    <property type="entry name" value="TPP_enzyme_C"/>
    <property type="match status" value="1"/>
</dbReference>
<evidence type="ECO:0000313" key="10">
    <source>
        <dbReference type="EMBL" id="MBD8037584.1"/>
    </source>
</evidence>
<evidence type="ECO:0000313" key="11">
    <source>
        <dbReference type="Proteomes" id="UP000619101"/>
    </source>
</evidence>
<dbReference type="SUPFAM" id="SSF52518">
    <property type="entry name" value="Thiamin diphosphate-binding fold (THDP-binding)"/>
    <property type="match status" value="2"/>
</dbReference>
<comment type="subunit">
    <text evidence="6">Homodimer.</text>
</comment>
<keyword evidence="11" id="KW-1185">Reference proteome</keyword>
<dbReference type="InterPro" id="IPR011766">
    <property type="entry name" value="TPP_enzyme_TPP-bd"/>
</dbReference>
<evidence type="ECO:0000256" key="4">
    <source>
        <dbReference type="ARBA" id="ARBA00023052"/>
    </source>
</evidence>
<evidence type="ECO:0000256" key="1">
    <source>
        <dbReference type="ARBA" id="ARBA00022679"/>
    </source>
</evidence>
<dbReference type="CDD" id="cd02009">
    <property type="entry name" value="TPP_SHCHC_synthase"/>
    <property type="match status" value="1"/>
</dbReference>
<dbReference type="InterPro" id="IPR004433">
    <property type="entry name" value="MenaQ_synth_MenD"/>
</dbReference>
<feature type="domain" description="Menaquinone biosynthesis protein MenD middle" evidence="9">
    <location>
        <begin position="194"/>
        <end position="398"/>
    </location>
</feature>
<sequence length="577" mass="65200">MNEREILSNYVYQIVSALVASGVEKVVISPGSRSTPLAYAFASTKELEMHRQVDERAAAFYALGLAKATAKPVVLLCTSGTAAANYYPAIVEAKYARVPLIILTADRPHELREVGAPQTINQVRLYGENVKWSAEFPIPDNAPQTLPFIERHTVRAVNIATTAPFGPVHLNIPFREPLMIDFKEELPKSSYIKSYTNELTPSKQAIAEFTHILERTTNGMIIIGELPLGTDTNHVWNFIREVKWPVMIESLSNLRTEVPEDCQVYAISTYDALMKNERFKQNVRPQTVIRFGAQPVSKFLMQFIVQANPQSYIIIDEDPMYRDSTHMSTHFIHALPGEWLSEIELQHSVAEIEYVQFWKMADLLASDVIEKYSDYADDEGAMVQSLLANFEEEADIFVSSSMPIRDIDTFLLSTNRSVQIFANRGANGIDGVTSTALGFSNGRKMRKTYLLIGDLAFLHDTNAFIASRYQNCDLTVIVMNNDGGGIFSYLPQSKVEAHYEDLFGTPTELTFEQVASMYNMEYEKANTKAELINTLATNKQASLKLIEVFTDREENVTQHRLLWTRINEVIEQWLDSL</sequence>
<comment type="pathway">
    <text evidence="6">Quinol/quinone metabolism; menaquinone biosynthesis.</text>
</comment>
<keyword evidence="5 6" id="KW-0464">Manganese</keyword>
<keyword evidence="6" id="KW-0474">Menaquinone biosynthesis</keyword>
<organism evidence="10 11">
    <name type="scientific">Solibacillus faecavium</name>
    <dbReference type="NCBI Taxonomy" id="2762221"/>
    <lineage>
        <taxon>Bacteria</taxon>
        <taxon>Bacillati</taxon>
        <taxon>Bacillota</taxon>
        <taxon>Bacilli</taxon>
        <taxon>Bacillales</taxon>
        <taxon>Caryophanaceae</taxon>
        <taxon>Solibacillus</taxon>
    </lineage>
</organism>
<keyword evidence="3 6" id="KW-0460">Magnesium</keyword>
<reference evidence="10 11" key="1">
    <citation type="submission" date="2020-08" db="EMBL/GenBank/DDBJ databases">
        <title>A Genomic Blueprint of the Chicken Gut Microbiome.</title>
        <authorList>
            <person name="Gilroy R."/>
            <person name="Ravi A."/>
            <person name="Getino M."/>
            <person name="Pursley I."/>
            <person name="Horton D.L."/>
            <person name="Alikhan N.-F."/>
            <person name="Baker D."/>
            <person name="Gharbi K."/>
            <person name="Hall N."/>
            <person name="Watson M."/>
            <person name="Adriaenssens E.M."/>
            <person name="Foster-Nyarko E."/>
            <person name="Jarju S."/>
            <person name="Secka A."/>
            <person name="Antonio M."/>
            <person name="Oren A."/>
            <person name="Chaudhuri R."/>
            <person name="La Ragione R.M."/>
            <person name="Hildebrand F."/>
            <person name="Pallen M.J."/>
        </authorList>
    </citation>
    <scope>NUCLEOTIDE SEQUENCE [LARGE SCALE GENOMIC DNA]</scope>
    <source>
        <strain evidence="10 11">A46</strain>
    </source>
</reference>
<feature type="domain" description="Thiamine pyrophosphate enzyme TPP-binding" evidence="7">
    <location>
        <begin position="434"/>
        <end position="537"/>
    </location>
</feature>
<dbReference type="CDD" id="cd07037">
    <property type="entry name" value="TPP_PYR_MenD"/>
    <property type="match status" value="1"/>
</dbReference>
<evidence type="ECO:0000256" key="2">
    <source>
        <dbReference type="ARBA" id="ARBA00022723"/>
    </source>
</evidence>
<dbReference type="NCBIfam" id="TIGR00173">
    <property type="entry name" value="menD"/>
    <property type="match status" value="1"/>
</dbReference>
<evidence type="ECO:0000259" key="8">
    <source>
        <dbReference type="Pfam" id="PF02776"/>
    </source>
</evidence>
<keyword evidence="2 6" id="KW-0479">Metal-binding</keyword>
<dbReference type="InterPro" id="IPR029061">
    <property type="entry name" value="THDP-binding"/>
</dbReference>
<dbReference type="HAMAP" id="MF_01659">
    <property type="entry name" value="MenD"/>
    <property type="match status" value="1"/>
</dbReference>
<dbReference type="EC" id="2.2.1.9" evidence="6"/>